<keyword evidence="1" id="KW-0479">Metal-binding</keyword>
<dbReference type="Gene3D" id="3.60.40.10">
    <property type="entry name" value="PPM-type phosphatase domain"/>
    <property type="match status" value="1"/>
</dbReference>
<protein>
    <recommendedName>
        <fullName evidence="1">Protein phosphatase</fullName>
        <ecNumber evidence="1">3.1.3.16</ecNumber>
    </recommendedName>
</protein>
<name>A0A2G2X5F2_CAPBA</name>
<evidence type="ECO:0000256" key="1">
    <source>
        <dbReference type="RuleBase" id="RU366020"/>
    </source>
</evidence>
<dbReference type="EMBL" id="MLFT02000003">
    <property type="protein sequence ID" value="PHT52735.1"/>
    <property type="molecule type" value="Genomic_DNA"/>
</dbReference>
<keyword evidence="1" id="KW-0378">Hydrolase</keyword>
<comment type="cofactor">
    <cofactor evidence="1">
        <name>Mg(2+)</name>
        <dbReference type="ChEBI" id="CHEBI:18420"/>
    </cofactor>
</comment>
<dbReference type="EC" id="3.1.3.16" evidence="1"/>
<comment type="similarity">
    <text evidence="1">Belongs to the PP2C family.</text>
</comment>
<dbReference type="Proteomes" id="UP000224567">
    <property type="component" value="Unassembled WGS sequence"/>
</dbReference>
<accession>A0A2G2X5F2</accession>
<dbReference type="GO" id="GO:0046872">
    <property type="term" value="F:metal ion binding"/>
    <property type="evidence" value="ECO:0007669"/>
    <property type="project" value="UniProtKB-UniRule"/>
</dbReference>
<evidence type="ECO:0000313" key="2">
    <source>
        <dbReference type="EMBL" id="PHT52735.1"/>
    </source>
</evidence>
<sequence>MLNASGSARSGIIVLPSGAGNKERFSGNVGVVVTTYNMVAFGGKRSEESEKIIEEIRNRELGLLLMDEGLHAINLVDSGFMLVRDGSTIFGSPVQQHDFNFTYQMESGNSGDSPRSGEVFKIPVAPGDVIIAGTDGLFDNLYNNDISVVVGHATRAGLPPQVVAQKIVALARQRAQDKNRQIPSLLQRKKLVFITMVGNTNISQSYVVAIALMMSAILRRMTLGLREMVVQEWNGWGRQNVKWPELCGNGLRLEIVRIAQPEHIRRDMFRLRGRQVLLDLLMRIERERQRELQGLLEHRAISDFAHHNQIQSLVRGRFLHERPAEEERPPSIAASELVQLRQCNTVSELRLKMKISKPFKSMEGQM</sequence>
<keyword evidence="1" id="KW-0904">Protein phosphatase</keyword>
<reference evidence="2 3" key="1">
    <citation type="journal article" date="2017" name="Genome Biol.">
        <title>New reference genome sequences of hot pepper reveal the massive evolution of plant disease-resistance genes by retroduplication.</title>
        <authorList>
            <person name="Kim S."/>
            <person name="Park J."/>
            <person name="Yeom S.I."/>
            <person name="Kim Y.M."/>
            <person name="Seo E."/>
            <person name="Kim K.T."/>
            <person name="Kim M.S."/>
            <person name="Lee J.M."/>
            <person name="Cheong K."/>
            <person name="Shin H.S."/>
            <person name="Kim S.B."/>
            <person name="Han K."/>
            <person name="Lee J."/>
            <person name="Park M."/>
            <person name="Lee H.A."/>
            <person name="Lee H.Y."/>
            <person name="Lee Y."/>
            <person name="Oh S."/>
            <person name="Lee J.H."/>
            <person name="Choi E."/>
            <person name="Choi E."/>
            <person name="Lee S.E."/>
            <person name="Jeon J."/>
            <person name="Kim H."/>
            <person name="Choi G."/>
            <person name="Song H."/>
            <person name="Lee J."/>
            <person name="Lee S.C."/>
            <person name="Kwon J.K."/>
            <person name="Lee H.Y."/>
            <person name="Koo N."/>
            <person name="Hong Y."/>
            <person name="Kim R.W."/>
            <person name="Kang W.H."/>
            <person name="Huh J.H."/>
            <person name="Kang B.C."/>
            <person name="Yang T.J."/>
            <person name="Lee Y.H."/>
            <person name="Bennetzen J.L."/>
            <person name="Choi D."/>
        </authorList>
    </citation>
    <scope>NUCLEOTIDE SEQUENCE [LARGE SCALE GENOMIC DNA]</scope>
    <source>
        <strain evidence="3">cv. PBC81</strain>
    </source>
</reference>
<comment type="catalytic activity">
    <reaction evidence="1">
        <text>O-phospho-L-threonyl-[protein] + H2O = L-threonyl-[protein] + phosphate</text>
        <dbReference type="Rhea" id="RHEA:47004"/>
        <dbReference type="Rhea" id="RHEA-COMP:11060"/>
        <dbReference type="Rhea" id="RHEA-COMP:11605"/>
        <dbReference type="ChEBI" id="CHEBI:15377"/>
        <dbReference type="ChEBI" id="CHEBI:30013"/>
        <dbReference type="ChEBI" id="CHEBI:43474"/>
        <dbReference type="ChEBI" id="CHEBI:61977"/>
        <dbReference type="EC" id="3.1.3.16"/>
    </reaction>
</comment>
<comment type="catalytic activity">
    <reaction evidence="1">
        <text>O-phospho-L-seryl-[protein] + H2O = L-seryl-[protein] + phosphate</text>
        <dbReference type="Rhea" id="RHEA:20629"/>
        <dbReference type="Rhea" id="RHEA-COMP:9863"/>
        <dbReference type="Rhea" id="RHEA-COMP:11604"/>
        <dbReference type="ChEBI" id="CHEBI:15377"/>
        <dbReference type="ChEBI" id="CHEBI:29999"/>
        <dbReference type="ChEBI" id="CHEBI:43474"/>
        <dbReference type="ChEBI" id="CHEBI:83421"/>
        <dbReference type="EC" id="3.1.3.16"/>
    </reaction>
</comment>
<comment type="caution">
    <text evidence="2">The sequence shown here is derived from an EMBL/GenBank/DDBJ whole genome shotgun (WGS) entry which is preliminary data.</text>
</comment>
<dbReference type="PANTHER" id="PTHR12320">
    <property type="entry name" value="PROTEIN PHOSPHATASE 2C"/>
    <property type="match status" value="1"/>
</dbReference>
<dbReference type="STRING" id="33114.A0A2G2X5F2"/>
<dbReference type="PANTHER" id="PTHR12320:SF67">
    <property type="entry name" value="PROTEIN PHOSPHATASE"/>
    <property type="match status" value="1"/>
</dbReference>
<keyword evidence="3" id="KW-1185">Reference proteome</keyword>
<reference evidence="3" key="2">
    <citation type="journal article" date="2017" name="J. Anim. Genet.">
        <title>Multiple reference genome sequences of hot pepper reveal the massive evolution of plant disease resistance genes by retroduplication.</title>
        <authorList>
            <person name="Kim S."/>
            <person name="Park J."/>
            <person name="Yeom S.-I."/>
            <person name="Kim Y.-M."/>
            <person name="Seo E."/>
            <person name="Kim K.-T."/>
            <person name="Kim M.-S."/>
            <person name="Lee J.M."/>
            <person name="Cheong K."/>
            <person name="Shin H.-S."/>
            <person name="Kim S.-B."/>
            <person name="Han K."/>
            <person name="Lee J."/>
            <person name="Park M."/>
            <person name="Lee H.-A."/>
            <person name="Lee H.-Y."/>
            <person name="Lee Y."/>
            <person name="Oh S."/>
            <person name="Lee J.H."/>
            <person name="Choi E."/>
            <person name="Choi E."/>
            <person name="Lee S.E."/>
            <person name="Jeon J."/>
            <person name="Kim H."/>
            <person name="Choi G."/>
            <person name="Song H."/>
            <person name="Lee J."/>
            <person name="Lee S.-C."/>
            <person name="Kwon J.-K."/>
            <person name="Lee H.-Y."/>
            <person name="Koo N."/>
            <person name="Hong Y."/>
            <person name="Kim R.W."/>
            <person name="Kang W.-H."/>
            <person name="Huh J.H."/>
            <person name="Kang B.-C."/>
            <person name="Yang T.-J."/>
            <person name="Lee Y.-H."/>
            <person name="Bennetzen J.L."/>
            <person name="Choi D."/>
        </authorList>
    </citation>
    <scope>NUCLEOTIDE SEQUENCE [LARGE SCALE GENOMIC DNA]</scope>
    <source>
        <strain evidence="3">cv. PBC81</strain>
    </source>
</reference>
<proteinExistence type="inferred from homology"/>
<organism evidence="2 3">
    <name type="scientific">Capsicum baccatum</name>
    <name type="common">Peruvian pepper</name>
    <dbReference type="NCBI Taxonomy" id="33114"/>
    <lineage>
        <taxon>Eukaryota</taxon>
        <taxon>Viridiplantae</taxon>
        <taxon>Streptophyta</taxon>
        <taxon>Embryophyta</taxon>
        <taxon>Tracheophyta</taxon>
        <taxon>Spermatophyta</taxon>
        <taxon>Magnoliopsida</taxon>
        <taxon>eudicotyledons</taxon>
        <taxon>Gunneridae</taxon>
        <taxon>Pentapetalae</taxon>
        <taxon>asterids</taxon>
        <taxon>lamiids</taxon>
        <taxon>Solanales</taxon>
        <taxon>Solanaceae</taxon>
        <taxon>Solanoideae</taxon>
        <taxon>Capsiceae</taxon>
        <taxon>Capsicum</taxon>
    </lineage>
</organism>
<dbReference type="AlphaFoldDB" id="A0A2G2X5F2"/>
<dbReference type="GO" id="GO:0004722">
    <property type="term" value="F:protein serine/threonine phosphatase activity"/>
    <property type="evidence" value="ECO:0007669"/>
    <property type="project" value="UniProtKB-EC"/>
</dbReference>
<keyword evidence="1" id="KW-0460">Magnesium</keyword>
<dbReference type="InterPro" id="IPR036457">
    <property type="entry name" value="PPM-type-like_dom_sf"/>
</dbReference>
<keyword evidence="1" id="KW-0464">Manganese</keyword>
<dbReference type="InterPro" id="IPR039123">
    <property type="entry name" value="PPTC7"/>
</dbReference>
<comment type="cofactor">
    <cofactor evidence="1">
        <name>Mn(2+)</name>
        <dbReference type="ChEBI" id="CHEBI:29035"/>
    </cofactor>
</comment>
<evidence type="ECO:0000313" key="3">
    <source>
        <dbReference type="Proteomes" id="UP000224567"/>
    </source>
</evidence>
<gene>
    <name evidence="2" type="ORF">CQW23_07197</name>
</gene>
<dbReference type="OrthoDB" id="6078042at2759"/>
<dbReference type="SUPFAM" id="SSF81606">
    <property type="entry name" value="PP2C-like"/>
    <property type="match status" value="1"/>
</dbReference>